<evidence type="ECO:0000256" key="2">
    <source>
        <dbReference type="ARBA" id="ARBA00005745"/>
    </source>
</evidence>
<dbReference type="PROSITE" id="PS00874">
    <property type="entry name" value="T2SP_F"/>
    <property type="match status" value="1"/>
</dbReference>
<evidence type="ECO:0000256" key="3">
    <source>
        <dbReference type="ARBA" id="ARBA00022448"/>
    </source>
</evidence>
<dbReference type="Pfam" id="PF00482">
    <property type="entry name" value="T2SSF"/>
    <property type="match status" value="2"/>
</dbReference>
<feature type="transmembrane region" description="Helical" evidence="10">
    <location>
        <begin position="376"/>
        <end position="396"/>
    </location>
</feature>
<protein>
    <submittedName>
        <fullName evidence="12">Type IV fimbrial assembly protein PilC</fullName>
    </submittedName>
</protein>
<dbReference type="FunFam" id="1.20.81.30:FF:000001">
    <property type="entry name" value="Type II secretion system protein F"/>
    <property type="match status" value="1"/>
</dbReference>
<gene>
    <name evidence="12" type="ORF">BSU04_22430</name>
</gene>
<dbReference type="InterPro" id="IPR018076">
    <property type="entry name" value="T2SS_GspF_dom"/>
</dbReference>
<keyword evidence="7 10" id="KW-1133">Transmembrane helix</keyword>
<keyword evidence="4" id="KW-1003">Cell membrane</keyword>
<evidence type="ECO:0000313" key="13">
    <source>
        <dbReference type="Proteomes" id="UP000214720"/>
    </source>
</evidence>
<evidence type="ECO:0000259" key="11">
    <source>
        <dbReference type="Pfam" id="PF00482"/>
    </source>
</evidence>
<dbReference type="InterPro" id="IPR042094">
    <property type="entry name" value="T2SS_GspF_sf"/>
</dbReference>
<keyword evidence="8 10" id="KW-0472">Membrane</keyword>
<dbReference type="InterPro" id="IPR003004">
    <property type="entry name" value="GspF/PilC"/>
</dbReference>
<dbReference type="PANTHER" id="PTHR30012:SF7">
    <property type="entry name" value="PROTEIN TRANSPORT PROTEIN HOFC HOMOLOG"/>
    <property type="match status" value="1"/>
</dbReference>
<dbReference type="PANTHER" id="PTHR30012">
    <property type="entry name" value="GENERAL SECRETION PATHWAY PROTEIN"/>
    <property type="match status" value="1"/>
</dbReference>
<organism evidence="12 13">
    <name type="scientific">Caballeronia sordidicola</name>
    <name type="common">Burkholderia sordidicola</name>
    <dbReference type="NCBI Taxonomy" id="196367"/>
    <lineage>
        <taxon>Bacteria</taxon>
        <taxon>Pseudomonadati</taxon>
        <taxon>Pseudomonadota</taxon>
        <taxon>Betaproteobacteria</taxon>
        <taxon>Burkholderiales</taxon>
        <taxon>Burkholderiaceae</taxon>
        <taxon>Caballeronia</taxon>
    </lineage>
</organism>
<dbReference type="eggNOG" id="COG1459">
    <property type="taxonomic scope" value="Bacteria"/>
</dbReference>
<feature type="domain" description="Type II secretion system protein GspF" evidence="11">
    <location>
        <begin position="69"/>
        <end position="192"/>
    </location>
</feature>
<keyword evidence="5" id="KW-0997">Cell inner membrane</keyword>
<sequence>MNMSPISFDTRFGWRGIDANGADKRGKTIAADSSGARAPLKRAGGTVLELTALGSAPPPKARAADVTLFTRQLAGLLRAGLPLAPSLDLIADTPSRGDLPRIVGSVARDITQGIAFSEALARHPAFFNALYCQLVAVGEVAGALPVVLARLAEDRERAGAQRAKLRAALTYPVAVLLLSLAITAGLLIGVVPTFKTIFDGFGAKLPAPTLFVLALSDGVARWCGPFALFCVVSGIAFKRLLRRVPAVRRAFDRAMLKLPLAGSLLRALAVARWSRALGTLLAAGTPLSDAFDSLASATGNRIFDTATVEIAGRLRHGERLAAAMRAVGCFPPDVVQPIAVAEESGSLDAMLLDLATLGDRQVDEQTSAFARLCEPVVIVVLGALVGGLVVAMYLPIVQLGNVV</sequence>
<evidence type="ECO:0000256" key="1">
    <source>
        <dbReference type="ARBA" id="ARBA00004429"/>
    </source>
</evidence>
<dbReference type="Gene3D" id="1.20.81.30">
    <property type="entry name" value="Type II secretion system (T2SS), domain F"/>
    <property type="match status" value="2"/>
</dbReference>
<name>A0A226X059_CABSO</name>
<feature type="transmembrane region" description="Helical" evidence="10">
    <location>
        <begin position="169"/>
        <end position="191"/>
    </location>
</feature>
<reference evidence="13" key="1">
    <citation type="submission" date="2017-01" db="EMBL/GenBank/DDBJ databases">
        <title>Genome Analysis of Deinococcus marmoris KOPRI26562.</title>
        <authorList>
            <person name="Kim J.H."/>
            <person name="Oh H.-M."/>
        </authorList>
    </citation>
    <scope>NUCLEOTIDE SEQUENCE [LARGE SCALE GENOMIC DNA]</scope>
    <source>
        <strain evidence="13">PAMC 26633</strain>
    </source>
</reference>
<dbReference type="GO" id="GO:0005886">
    <property type="term" value="C:plasma membrane"/>
    <property type="evidence" value="ECO:0007669"/>
    <property type="project" value="UniProtKB-SubCell"/>
</dbReference>
<comment type="similarity">
    <text evidence="2 9">Belongs to the GSP F family.</text>
</comment>
<feature type="transmembrane region" description="Helical" evidence="10">
    <location>
        <begin position="125"/>
        <end position="148"/>
    </location>
</feature>
<dbReference type="EMBL" id="MTHB01000126">
    <property type="protein sequence ID" value="OXC76417.1"/>
    <property type="molecule type" value="Genomic_DNA"/>
</dbReference>
<dbReference type="Proteomes" id="UP000214720">
    <property type="component" value="Unassembled WGS sequence"/>
</dbReference>
<comment type="caution">
    <text evidence="12">The sequence shown here is derived from an EMBL/GenBank/DDBJ whole genome shotgun (WGS) entry which is preliminary data.</text>
</comment>
<evidence type="ECO:0000256" key="8">
    <source>
        <dbReference type="ARBA" id="ARBA00023136"/>
    </source>
</evidence>
<evidence type="ECO:0000256" key="4">
    <source>
        <dbReference type="ARBA" id="ARBA00022475"/>
    </source>
</evidence>
<dbReference type="PRINTS" id="PR00812">
    <property type="entry name" value="BCTERIALGSPF"/>
</dbReference>
<evidence type="ECO:0000256" key="6">
    <source>
        <dbReference type="ARBA" id="ARBA00022692"/>
    </source>
</evidence>
<evidence type="ECO:0000313" key="12">
    <source>
        <dbReference type="EMBL" id="OXC76417.1"/>
    </source>
</evidence>
<keyword evidence="3 9" id="KW-0813">Transport</keyword>
<evidence type="ECO:0000256" key="10">
    <source>
        <dbReference type="SAM" id="Phobius"/>
    </source>
</evidence>
<evidence type="ECO:0000256" key="9">
    <source>
        <dbReference type="RuleBase" id="RU003923"/>
    </source>
</evidence>
<dbReference type="GO" id="GO:0015628">
    <property type="term" value="P:protein secretion by the type II secretion system"/>
    <property type="evidence" value="ECO:0007669"/>
    <property type="project" value="TreeGrafter"/>
</dbReference>
<feature type="transmembrane region" description="Helical" evidence="10">
    <location>
        <begin position="219"/>
        <end position="241"/>
    </location>
</feature>
<proteinExistence type="inferred from homology"/>
<dbReference type="AlphaFoldDB" id="A0A226X059"/>
<keyword evidence="6 9" id="KW-0812">Transmembrane</keyword>
<comment type="subcellular location">
    <subcellularLocation>
        <location evidence="1 9">Cell inner membrane</location>
        <topology evidence="1 9">Multi-pass membrane protein</topology>
    </subcellularLocation>
</comment>
<evidence type="ECO:0000256" key="5">
    <source>
        <dbReference type="ARBA" id="ARBA00022519"/>
    </source>
</evidence>
<evidence type="ECO:0000256" key="7">
    <source>
        <dbReference type="ARBA" id="ARBA00022989"/>
    </source>
</evidence>
<feature type="domain" description="Type II secretion system protein GspF" evidence="11">
    <location>
        <begin position="273"/>
        <end position="395"/>
    </location>
</feature>
<accession>A0A226X059</accession>
<dbReference type="InterPro" id="IPR001992">
    <property type="entry name" value="T2SS_GspF/T4SS_PilC_CS"/>
</dbReference>